<evidence type="ECO:0000256" key="13">
    <source>
        <dbReference type="HAMAP-Rule" id="MF_01106"/>
    </source>
</evidence>
<dbReference type="RefSeq" id="WP_095131136.1">
    <property type="nucleotide sequence ID" value="NZ_NIBG01000002.1"/>
</dbReference>
<accession>A0A267MMK6</accession>
<comment type="function">
    <text evidence="12 13">Catalyzes two activities which are involved in the cyclic version of arginine biosynthesis: the synthesis of N-acetylglutamate from glutamate and acetyl-CoA as the acetyl donor, and of ornithine by transacetylation between N(2)-acetylornithine and glutamate.</text>
</comment>
<comment type="pathway">
    <text evidence="13">Amino-acid biosynthesis; L-arginine biosynthesis; L-ornithine and N-acetyl-L-glutamate from L-glutamate and N(2)-acetyl-L-ornithine (cyclic): step 1/1.</text>
</comment>
<comment type="caution">
    <text evidence="14">The sequence shown here is derived from an EMBL/GenBank/DDBJ whole genome shotgun (WGS) entry which is preliminary data.</text>
</comment>
<dbReference type="GO" id="GO:0005737">
    <property type="term" value="C:cytoplasm"/>
    <property type="evidence" value="ECO:0007669"/>
    <property type="project" value="UniProtKB-SubCell"/>
</dbReference>
<comment type="subcellular location">
    <subcellularLocation>
        <location evidence="1 13">Cytoplasm</location>
    </subcellularLocation>
</comment>
<dbReference type="AlphaFoldDB" id="A0A267MMK6"/>
<dbReference type="PANTHER" id="PTHR23100:SF0">
    <property type="entry name" value="ARGININE BIOSYNTHESIS BIFUNCTIONAL PROTEIN ARGJ, MITOCHONDRIAL"/>
    <property type="match status" value="1"/>
</dbReference>
<evidence type="ECO:0000256" key="6">
    <source>
        <dbReference type="ARBA" id="ARBA00022679"/>
    </source>
</evidence>
<evidence type="ECO:0000256" key="2">
    <source>
        <dbReference type="ARBA" id="ARBA00006774"/>
    </source>
</evidence>
<comment type="catalytic activity">
    <reaction evidence="10 13">
        <text>L-glutamate + acetyl-CoA = N-acetyl-L-glutamate + CoA + H(+)</text>
        <dbReference type="Rhea" id="RHEA:24292"/>
        <dbReference type="ChEBI" id="CHEBI:15378"/>
        <dbReference type="ChEBI" id="CHEBI:29985"/>
        <dbReference type="ChEBI" id="CHEBI:44337"/>
        <dbReference type="ChEBI" id="CHEBI:57287"/>
        <dbReference type="ChEBI" id="CHEBI:57288"/>
        <dbReference type="EC" id="2.3.1.1"/>
    </reaction>
</comment>
<feature type="binding site" evidence="13">
    <location>
        <position position="189"/>
    </location>
    <ligand>
        <name>substrate</name>
    </ligand>
</feature>
<comment type="pathway">
    <text evidence="13">Amino-acid biosynthesis; L-arginine biosynthesis; N(2)-acetyl-L-ornithine from L-glutamate: step 1/4.</text>
</comment>
<dbReference type="PANTHER" id="PTHR23100">
    <property type="entry name" value="ARGININE BIOSYNTHESIS BIFUNCTIONAL PROTEIN ARGJ"/>
    <property type="match status" value="1"/>
</dbReference>
<feature type="binding site" evidence="13">
    <location>
        <position position="401"/>
    </location>
    <ligand>
        <name>substrate</name>
    </ligand>
</feature>
<evidence type="ECO:0000256" key="12">
    <source>
        <dbReference type="ARBA" id="ARBA00054976"/>
    </source>
</evidence>
<dbReference type="NCBIfam" id="NF003802">
    <property type="entry name" value="PRK05388.1"/>
    <property type="match status" value="1"/>
</dbReference>
<dbReference type="FunFam" id="3.10.20.340:FF:000001">
    <property type="entry name" value="Arginine biosynthesis bifunctional protein ArgJ, chloroplastic"/>
    <property type="match status" value="1"/>
</dbReference>
<feature type="binding site" evidence="13">
    <location>
        <position position="406"/>
    </location>
    <ligand>
        <name>substrate</name>
    </ligand>
</feature>
<sequence>MKLIKGGVISPKGFMASGIYSGVKRKRKDLSLIYCKGGTTTVGMFTTNKVKAAPVLVNEETLNKNNNIKALVINSGVANACTGKKGYEDAKEMTKITGQSLNIKSNEVLVASTGVIGEFLPMDKIEEGIKKLSKELGNSIDHGKWAAEGIMTTDTFIKEMAVEINIGGVPIKIGAMAKGSGMIHPNMATMLSFVTTDINMDKELLNKALKESVEDSYNMISVDGDTSTNDMVILMASGQGKNDLINNEDEDYKKFKDALHLINTTLAKKIAKDGEGATKLIEVQVKGAISKDDGKKICKSILMSNLVKTAIYGEDPNWGRIIAAAGYSKGNFNPHKVDLSLSNSEEEIELMKDGTPCIFHEKTAKKIMESDLIIISIDLKEGNNHVKGWGCDFSHDYVKINASYRS</sequence>
<dbReference type="GO" id="GO:0004358">
    <property type="term" value="F:L-glutamate N-acetyltransferase activity, acting on acetyl-L-ornithine as donor"/>
    <property type="evidence" value="ECO:0007669"/>
    <property type="project" value="UniProtKB-UniRule"/>
</dbReference>
<keyword evidence="5 13" id="KW-0028">Amino-acid biosynthesis</keyword>
<feature type="binding site" evidence="13">
    <location>
        <position position="178"/>
    </location>
    <ligand>
        <name>substrate</name>
    </ligand>
</feature>
<evidence type="ECO:0000256" key="3">
    <source>
        <dbReference type="ARBA" id="ARBA00011475"/>
    </source>
</evidence>
<gene>
    <name evidence="13" type="primary">argJ</name>
    <name evidence="14" type="ORF">CCE28_03755</name>
</gene>
<feature type="site" description="Cleavage; by autolysis" evidence="13">
    <location>
        <begin position="188"/>
        <end position="189"/>
    </location>
</feature>
<keyword evidence="4 13" id="KW-0055">Arginine biosynthesis</keyword>
<dbReference type="InterPro" id="IPR016117">
    <property type="entry name" value="ArgJ-like_dom_sf"/>
</dbReference>
<dbReference type="GO" id="GO:0006592">
    <property type="term" value="P:ornithine biosynthetic process"/>
    <property type="evidence" value="ECO:0007669"/>
    <property type="project" value="TreeGrafter"/>
</dbReference>
<comment type="subunit">
    <text evidence="3 13">Heterotetramer of two alpha and two beta chains.</text>
</comment>
<dbReference type="FunFam" id="3.30.2330.10:FF:000001">
    <property type="entry name" value="Arginine biosynthesis bifunctional protein ArgJ, mitochondrial"/>
    <property type="match status" value="1"/>
</dbReference>
<dbReference type="SUPFAM" id="SSF56266">
    <property type="entry name" value="DmpA/ArgJ-like"/>
    <property type="match status" value="1"/>
</dbReference>
<evidence type="ECO:0000313" key="14">
    <source>
        <dbReference type="EMBL" id="PAB60667.1"/>
    </source>
</evidence>
<evidence type="ECO:0000256" key="7">
    <source>
        <dbReference type="ARBA" id="ARBA00022813"/>
    </source>
</evidence>
<feature type="active site" description="Nucleophile" evidence="13">
    <location>
        <position position="189"/>
    </location>
</feature>
<dbReference type="InterPro" id="IPR042195">
    <property type="entry name" value="ArgJ_beta_C"/>
</dbReference>
<dbReference type="EC" id="2.3.1.1" evidence="13"/>
<dbReference type="CDD" id="cd02152">
    <property type="entry name" value="OAT"/>
    <property type="match status" value="1"/>
</dbReference>
<evidence type="ECO:0000256" key="9">
    <source>
        <dbReference type="ARBA" id="ARBA00023315"/>
    </source>
</evidence>
<dbReference type="EC" id="2.3.1.35" evidence="13"/>
<keyword evidence="6 13" id="KW-0808">Transferase</keyword>
<dbReference type="Gene3D" id="3.10.20.340">
    <property type="entry name" value="ArgJ beta chain, C-terminal domain"/>
    <property type="match status" value="1"/>
</dbReference>
<name>A0A267MMK6_9FIRM</name>
<dbReference type="HAMAP" id="MF_01106">
    <property type="entry name" value="ArgJ"/>
    <property type="match status" value="1"/>
</dbReference>
<feature type="site" description="Involved in the stabilization of negative charge on the oxyanion by the formation of the oxyanion hole" evidence="13">
    <location>
        <position position="113"/>
    </location>
</feature>
<feature type="binding site" evidence="13">
    <location>
        <position position="275"/>
    </location>
    <ligand>
        <name>substrate</name>
    </ligand>
</feature>
<dbReference type="InterPro" id="IPR002813">
    <property type="entry name" value="Arg_biosynth_ArgJ"/>
</dbReference>
<feature type="chain" id="PRO_5023322448" description="Arginine biosynthesis bifunctional protein ArgJ alpha chain" evidence="13">
    <location>
        <begin position="1"/>
        <end position="188"/>
    </location>
</feature>
<evidence type="ECO:0000256" key="1">
    <source>
        <dbReference type="ARBA" id="ARBA00004496"/>
    </source>
</evidence>
<comment type="similarity">
    <text evidence="2 13">Belongs to the ArgJ family.</text>
</comment>
<evidence type="ECO:0000256" key="4">
    <source>
        <dbReference type="ARBA" id="ARBA00022571"/>
    </source>
</evidence>
<keyword evidence="9 13" id="KW-0012">Acyltransferase</keyword>
<protein>
    <recommendedName>
        <fullName evidence="13">Arginine biosynthesis bifunctional protein ArgJ</fullName>
    </recommendedName>
    <domain>
        <recommendedName>
            <fullName evidence="13">Glutamate N-acetyltransferase</fullName>
            <ecNumber evidence="13">2.3.1.35</ecNumber>
        </recommendedName>
        <alternativeName>
            <fullName evidence="13">Ornithine acetyltransferase</fullName>
            <shortName evidence="13">OATase</shortName>
        </alternativeName>
        <alternativeName>
            <fullName evidence="13">Ornithine transacetylase</fullName>
        </alternativeName>
    </domain>
    <domain>
        <recommendedName>
            <fullName evidence="13">Amino-acid acetyltransferase</fullName>
            <ecNumber evidence="13">2.3.1.1</ecNumber>
        </recommendedName>
        <alternativeName>
            <fullName evidence="13">N-acetylglutamate synthase</fullName>
            <shortName evidence="13">AGSase</shortName>
        </alternativeName>
    </domain>
    <component>
        <recommendedName>
            <fullName evidence="13">Arginine biosynthesis bifunctional protein ArgJ alpha chain</fullName>
        </recommendedName>
    </component>
    <component>
        <recommendedName>
            <fullName evidence="13">Arginine biosynthesis bifunctional protein ArgJ beta chain</fullName>
        </recommendedName>
    </component>
</protein>
<keyword evidence="8 13" id="KW-0511">Multifunctional enzyme</keyword>
<evidence type="ECO:0000313" key="15">
    <source>
        <dbReference type="Proteomes" id="UP000216024"/>
    </source>
</evidence>
<dbReference type="Pfam" id="PF01960">
    <property type="entry name" value="ArgJ"/>
    <property type="match status" value="1"/>
</dbReference>
<dbReference type="NCBIfam" id="TIGR00120">
    <property type="entry name" value="ArgJ"/>
    <property type="match status" value="1"/>
</dbReference>
<feature type="chain" id="PRO_5023322449" description="Arginine biosynthesis bifunctional protein ArgJ beta chain" evidence="13">
    <location>
        <begin position="189"/>
        <end position="406"/>
    </location>
</feature>
<comment type="catalytic activity">
    <reaction evidence="11 13">
        <text>N(2)-acetyl-L-ornithine + L-glutamate = N-acetyl-L-glutamate + L-ornithine</text>
        <dbReference type="Rhea" id="RHEA:15349"/>
        <dbReference type="ChEBI" id="CHEBI:29985"/>
        <dbReference type="ChEBI" id="CHEBI:44337"/>
        <dbReference type="ChEBI" id="CHEBI:46911"/>
        <dbReference type="ChEBI" id="CHEBI:57805"/>
        <dbReference type="EC" id="2.3.1.35"/>
    </reaction>
</comment>
<organism evidence="14 15">
    <name type="scientific">Anaeromicrobium sediminis</name>
    <dbReference type="NCBI Taxonomy" id="1478221"/>
    <lineage>
        <taxon>Bacteria</taxon>
        <taxon>Bacillati</taxon>
        <taxon>Bacillota</taxon>
        <taxon>Clostridia</taxon>
        <taxon>Peptostreptococcales</taxon>
        <taxon>Thermotaleaceae</taxon>
        <taxon>Anaeromicrobium</taxon>
    </lineage>
</organism>
<keyword evidence="7 13" id="KW-0068">Autocatalytic cleavage</keyword>
<evidence type="ECO:0000256" key="5">
    <source>
        <dbReference type="ARBA" id="ARBA00022605"/>
    </source>
</evidence>
<dbReference type="EMBL" id="NIBG01000002">
    <property type="protein sequence ID" value="PAB60667.1"/>
    <property type="molecule type" value="Genomic_DNA"/>
</dbReference>
<feature type="binding site" evidence="13">
    <location>
        <position position="152"/>
    </location>
    <ligand>
        <name>substrate</name>
    </ligand>
</feature>
<dbReference type="Gene3D" id="3.30.2330.10">
    <property type="entry name" value="arginine biosynthesis bifunctional protein suprefamily"/>
    <property type="match status" value="1"/>
</dbReference>
<keyword evidence="15" id="KW-1185">Reference proteome</keyword>
<keyword evidence="13" id="KW-0963">Cytoplasm</keyword>
<evidence type="ECO:0000256" key="8">
    <source>
        <dbReference type="ARBA" id="ARBA00023268"/>
    </source>
</evidence>
<dbReference type="OrthoDB" id="9804242at2"/>
<proteinExistence type="inferred from homology"/>
<feature type="site" description="Involved in the stabilization of negative charge on the oxyanion by the formation of the oxyanion hole" evidence="13">
    <location>
        <position position="114"/>
    </location>
</feature>
<dbReference type="GO" id="GO:0004042">
    <property type="term" value="F:L-glutamate N-acetyltransferase activity"/>
    <property type="evidence" value="ECO:0007669"/>
    <property type="project" value="UniProtKB-UniRule"/>
</dbReference>
<dbReference type="Proteomes" id="UP000216024">
    <property type="component" value="Unassembled WGS sequence"/>
</dbReference>
<evidence type="ECO:0000256" key="11">
    <source>
        <dbReference type="ARBA" id="ARBA00049439"/>
    </source>
</evidence>
<dbReference type="Gene3D" id="3.60.70.12">
    <property type="entry name" value="L-amino peptidase D-ALA esterase/amidase"/>
    <property type="match status" value="1"/>
</dbReference>
<dbReference type="FunFam" id="3.60.70.12:FF:000001">
    <property type="entry name" value="Arginine biosynthesis bifunctional protein ArgJ, chloroplastic"/>
    <property type="match status" value="1"/>
</dbReference>
<dbReference type="UniPathway" id="UPA00068">
    <property type="reaction ID" value="UER00106"/>
</dbReference>
<dbReference type="GO" id="GO:0006526">
    <property type="term" value="P:L-arginine biosynthetic process"/>
    <property type="evidence" value="ECO:0007669"/>
    <property type="project" value="UniProtKB-UniRule"/>
</dbReference>
<evidence type="ECO:0000256" key="10">
    <source>
        <dbReference type="ARBA" id="ARBA00048372"/>
    </source>
</evidence>
<reference evidence="14 15" key="1">
    <citation type="submission" date="2017-06" db="EMBL/GenBank/DDBJ databases">
        <title>Draft genome sequence of anaerobic fermentative bacterium Anaeromicrobium sediminis DY2726D isolated from West Pacific Ocean sediments.</title>
        <authorList>
            <person name="Zeng X."/>
        </authorList>
    </citation>
    <scope>NUCLEOTIDE SEQUENCE [LARGE SCALE GENOMIC DNA]</scope>
    <source>
        <strain evidence="14 15">DY2726D</strain>
    </source>
</reference>